<evidence type="ECO:0000259" key="4">
    <source>
        <dbReference type="SMART" id="SM00768"/>
    </source>
</evidence>
<gene>
    <name evidence="5" type="ORF">CCAM_LOCUS18243</name>
</gene>
<feature type="chain" id="PRO_5019735101" description="X8 domain-containing protein" evidence="3">
    <location>
        <begin position="23"/>
        <end position="206"/>
    </location>
</feature>
<feature type="region of interest" description="Disordered" evidence="2">
    <location>
        <begin position="117"/>
        <end position="177"/>
    </location>
</feature>
<reference evidence="5 6" key="1">
    <citation type="submission" date="2018-04" db="EMBL/GenBank/DDBJ databases">
        <authorList>
            <person name="Vogel A."/>
        </authorList>
    </citation>
    <scope>NUCLEOTIDE SEQUENCE [LARGE SCALE GENOMIC DNA]</scope>
</reference>
<proteinExistence type="predicted"/>
<name>A0A484LJH6_9ASTE</name>
<dbReference type="Pfam" id="PF07983">
    <property type="entry name" value="X8"/>
    <property type="match status" value="1"/>
</dbReference>
<keyword evidence="6" id="KW-1185">Reference proteome</keyword>
<evidence type="ECO:0000256" key="2">
    <source>
        <dbReference type="SAM" id="MobiDB-lite"/>
    </source>
</evidence>
<dbReference type="EMBL" id="OOIL02001566">
    <property type="protein sequence ID" value="VFQ76467.1"/>
    <property type="molecule type" value="Genomic_DNA"/>
</dbReference>
<dbReference type="PANTHER" id="PTHR31044:SF25">
    <property type="entry name" value="PLASMODESMATA CALLOSE-BINDING PROTEIN 3"/>
    <property type="match status" value="1"/>
</dbReference>
<feature type="compositionally biased region" description="Low complexity" evidence="2">
    <location>
        <begin position="134"/>
        <end position="152"/>
    </location>
</feature>
<organism evidence="5 6">
    <name type="scientific">Cuscuta campestris</name>
    <dbReference type="NCBI Taxonomy" id="132261"/>
    <lineage>
        <taxon>Eukaryota</taxon>
        <taxon>Viridiplantae</taxon>
        <taxon>Streptophyta</taxon>
        <taxon>Embryophyta</taxon>
        <taxon>Tracheophyta</taxon>
        <taxon>Spermatophyta</taxon>
        <taxon>Magnoliopsida</taxon>
        <taxon>eudicotyledons</taxon>
        <taxon>Gunneridae</taxon>
        <taxon>Pentapetalae</taxon>
        <taxon>asterids</taxon>
        <taxon>lamiids</taxon>
        <taxon>Solanales</taxon>
        <taxon>Convolvulaceae</taxon>
        <taxon>Cuscuteae</taxon>
        <taxon>Cuscuta</taxon>
        <taxon>Cuscuta subgen. Grammica</taxon>
        <taxon>Cuscuta sect. Cleistogrammica</taxon>
    </lineage>
</organism>
<evidence type="ECO:0000313" key="6">
    <source>
        <dbReference type="Proteomes" id="UP000595140"/>
    </source>
</evidence>
<feature type="compositionally biased region" description="Polar residues" evidence="2">
    <location>
        <begin position="166"/>
        <end position="177"/>
    </location>
</feature>
<accession>A0A484LJH6</accession>
<dbReference type="InterPro" id="IPR012946">
    <property type="entry name" value="X8"/>
</dbReference>
<dbReference type="InterPro" id="IPR044788">
    <property type="entry name" value="X8_dom_prot"/>
</dbReference>
<protein>
    <recommendedName>
        <fullName evidence="4">X8 domain-containing protein</fullName>
    </recommendedName>
</protein>
<keyword evidence="1 3" id="KW-0732">Signal</keyword>
<evidence type="ECO:0000256" key="3">
    <source>
        <dbReference type="SAM" id="SignalP"/>
    </source>
</evidence>
<sequence length="206" mass="20506">MGASFVLFAVVLFVAMAGHSSGTTEATARWCICKGGNAAAMRKALDYACGAGAAADCSPIKPQGQCYNPNNLRAHCSYAVNSYFQKNVDVPGSCDFASAAFITTSDPSVAGCVYPSSASGTVTSPTTAGPVTKTPASGMPSTTTSTGGATTMRPPTTSGALGGGVNTTTPGAGSNNDVSHSSISLQGTSALLPFLAALITYAMLLP</sequence>
<dbReference type="Proteomes" id="UP000595140">
    <property type="component" value="Unassembled WGS sequence"/>
</dbReference>
<dbReference type="OrthoDB" id="1930814at2759"/>
<feature type="domain" description="X8" evidence="4">
    <location>
        <begin position="29"/>
        <end position="114"/>
    </location>
</feature>
<dbReference type="AlphaFoldDB" id="A0A484LJH6"/>
<evidence type="ECO:0000256" key="1">
    <source>
        <dbReference type="ARBA" id="ARBA00022729"/>
    </source>
</evidence>
<dbReference type="GO" id="GO:0009506">
    <property type="term" value="C:plasmodesma"/>
    <property type="evidence" value="ECO:0007669"/>
    <property type="project" value="UniProtKB-ARBA"/>
</dbReference>
<dbReference type="SMART" id="SM00768">
    <property type="entry name" value="X8"/>
    <property type="match status" value="1"/>
</dbReference>
<dbReference type="PANTHER" id="PTHR31044">
    <property type="entry name" value="BETA-1,3 GLUCANASE"/>
    <property type="match status" value="1"/>
</dbReference>
<evidence type="ECO:0000313" key="5">
    <source>
        <dbReference type="EMBL" id="VFQ76467.1"/>
    </source>
</evidence>
<dbReference type="Gene3D" id="1.20.58.1040">
    <property type="match status" value="1"/>
</dbReference>
<feature type="signal peptide" evidence="3">
    <location>
        <begin position="1"/>
        <end position="22"/>
    </location>
</feature>
<feature type="compositionally biased region" description="Polar residues" evidence="2">
    <location>
        <begin position="117"/>
        <end position="129"/>
    </location>
</feature>